<name>A0AA86YYT9_PROST</name>
<dbReference type="EMBL" id="ABJD02000099">
    <property type="protein sequence ID" value="EDU60713.1"/>
    <property type="molecule type" value="Genomic_DNA"/>
</dbReference>
<evidence type="ECO:0000256" key="1">
    <source>
        <dbReference type="SAM" id="Phobius"/>
    </source>
</evidence>
<protein>
    <submittedName>
        <fullName evidence="2">Uncharacterized protein</fullName>
    </submittedName>
</protein>
<dbReference type="Proteomes" id="UP000004506">
    <property type="component" value="Unassembled WGS sequence"/>
</dbReference>
<reference evidence="3" key="1">
    <citation type="submission" date="2008-04" db="EMBL/GenBank/DDBJ databases">
        <title>Draft genome sequence of Providencia stuartii (ATCC 25827).</title>
        <authorList>
            <person name="Sudarsanam P."/>
            <person name="Ley R."/>
            <person name="Guruge J."/>
            <person name="Turnbaugh P.J."/>
            <person name="Mahowald M."/>
            <person name="Liep D."/>
            <person name="Gordon J."/>
        </authorList>
    </citation>
    <scope>NUCLEOTIDE SEQUENCE [LARGE SCALE GENOMIC DNA]</scope>
    <source>
        <strain evidence="3">ATCC 25827</strain>
    </source>
</reference>
<gene>
    <name evidence="2" type="ORF">PROSTU_01247</name>
</gene>
<dbReference type="AlphaFoldDB" id="A0AA86YYT9"/>
<proteinExistence type="predicted"/>
<keyword evidence="1" id="KW-0472">Membrane</keyword>
<keyword evidence="1" id="KW-1133">Transmembrane helix</keyword>
<feature type="transmembrane region" description="Helical" evidence="1">
    <location>
        <begin position="25"/>
        <end position="44"/>
    </location>
</feature>
<sequence>MILYVRYRSVYFYSYKYLNVSINKLFLIATIYLNCYLGGIIVFTQKEMVRLS</sequence>
<comment type="caution">
    <text evidence="2">The sequence shown here is derived from an EMBL/GenBank/DDBJ whole genome shotgun (WGS) entry which is preliminary data.</text>
</comment>
<evidence type="ECO:0000313" key="3">
    <source>
        <dbReference type="Proteomes" id="UP000004506"/>
    </source>
</evidence>
<reference evidence="3" key="2">
    <citation type="submission" date="2008-04" db="EMBL/GenBank/DDBJ databases">
        <title>Draft genome sequence of Providencia stuartii(ATCC 25827).</title>
        <authorList>
            <person name="Sudarsanam P."/>
            <person name="Ley R."/>
            <person name="Guruge J."/>
            <person name="Turnbaugh P.J."/>
            <person name="Mahowald M."/>
            <person name="Liep D."/>
            <person name="Gordon J."/>
        </authorList>
    </citation>
    <scope>NUCLEOTIDE SEQUENCE [LARGE SCALE GENOMIC DNA]</scope>
    <source>
        <strain evidence="3">ATCC 25827</strain>
    </source>
</reference>
<reference evidence="2 3" key="3">
    <citation type="submission" date="2008-05" db="EMBL/GenBank/DDBJ databases">
        <authorList>
            <person name="Fulton L."/>
            <person name="Clifton S."/>
            <person name="Fulton B."/>
            <person name="Xu J."/>
            <person name="Minx P."/>
            <person name="Pepin K.H."/>
            <person name="Johnson M."/>
            <person name="Thiruvilangam P."/>
            <person name="Bhonagiri V."/>
            <person name="Nash W.E."/>
            <person name="Mardis E.R."/>
            <person name="Wilson R.K."/>
        </authorList>
    </citation>
    <scope>NUCLEOTIDE SEQUENCE [LARGE SCALE GENOMIC DNA]</scope>
    <source>
        <strain evidence="2 3">ATCC 25827</strain>
    </source>
</reference>
<evidence type="ECO:0000313" key="2">
    <source>
        <dbReference type="EMBL" id="EDU60713.1"/>
    </source>
</evidence>
<organism evidence="2 3">
    <name type="scientific">Providencia stuartii ATCC 25827</name>
    <dbReference type="NCBI Taxonomy" id="471874"/>
    <lineage>
        <taxon>Bacteria</taxon>
        <taxon>Pseudomonadati</taxon>
        <taxon>Pseudomonadota</taxon>
        <taxon>Gammaproteobacteria</taxon>
        <taxon>Enterobacterales</taxon>
        <taxon>Morganellaceae</taxon>
        <taxon>Providencia</taxon>
    </lineage>
</organism>
<keyword evidence="1" id="KW-0812">Transmembrane</keyword>
<accession>A0AA86YYT9</accession>